<proteinExistence type="predicted"/>
<dbReference type="InterPro" id="IPR013103">
    <property type="entry name" value="RVT_2"/>
</dbReference>
<evidence type="ECO:0000313" key="2">
    <source>
        <dbReference type="EMBL" id="MBW0482661.1"/>
    </source>
</evidence>
<feature type="domain" description="Reverse transcriptase Ty1/copia-type" evidence="1">
    <location>
        <begin position="3"/>
        <end position="75"/>
    </location>
</feature>
<protein>
    <recommendedName>
        <fullName evidence="1">Reverse transcriptase Ty1/copia-type domain-containing protein</fullName>
    </recommendedName>
</protein>
<dbReference type="Pfam" id="PF07727">
    <property type="entry name" value="RVT_2"/>
    <property type="match status" value="1"/>
</dbReference>
<reference evidence="2" key="1">
    <citation type="submission" date="2021-03" db="EMBL/GenBank/DDBJ databases">
        <title>Draft genome sequence of rust myrtle Austropuccinia psidii MF-1, a brazilian biotype.</title>
        <authorList>
            <person name="Quecine M.C."/>
            <person name="Pachon D.M.R."/>
            <person name="Bonatelli M.L."/>
            <person name="Correr F.H."/>
            <person name="Franceschini L.M."/>
            <person name="Leite T.F."/>
            <person name="Margarido G.R.A."/>
            <person name="Almeida C.A."/>
            <person name="Ferrarezi J.A."/>
            <person name="Labate C.A."/>
        </authorList>
    </citation>
    <scope>NUCLEOTIDE SEQUENCE</scope>
    <source>
        <strain evidence="2">MF-1</strain>
    </source>
</reference>
<accession>A0A9Q3CHB7</accession>
<sequence length="108" mass="12296">MRVDNIAIFGTNLEVFKREISKEFKIKHIGPADVLIGVKIHQMKAGISLDQQNFTKAPLEKYAMNTCKMVVTPLTPNEHFFPATTDGVISLKKAQNKLQKHNWKHQLP</sequence>
<dbReference type="Proteomes" id="UP000765509">
    <property type="component" value="Unassembled WGS sequence"/>
</dbReference>
<dbReference type="OrthoDB" id="1740642at2759"/>
<keyword evidence="3" id="KW-1185">Reference proteome</keyword>
<organism evidence="2 3">
    <name type="scientific">Austropuccinia psidii MF-1</name>
    <dbReference type="NCBI Taxonomy" id="1389203"/>
    <lineage>
        <taxon>Eukaryota</taxon>
        <taxon>Fungi</taxon>
        <taxon>Dikarya</taxon>
        <taxon>Basidiomycota</taxon>
        <taxon>Pucciniomycotina</taxon>
        <taxon>Pucciniomycetes</taxon>
        <taxon>Pucciniales</taxon>
        <taxon>Sphaerophragmiaceae</taxon>
        <taxon>Austropuccinia</taxon>
    </lineage>
</organism>
<evidence type="ECO:0000259" key="1">
    <source>
        <dbReference type="Pfam" id="PF07727"/>
    </source>
</evidence>
<gene>
    <name evidence="2" type="ORF">O181_022376</name>
</gene>
<dbReference type="AlphaFoldDB" id="A0A9Q3CHB7"/>
<evidence type="ECO:0000313" key="3">
    <source>
        <dbReference type="Proteomes" id="UP000765509"/>
    </source>
</evidence>
<dbReference type="EMBL" id="AVOT02006881">
    <property type="protein sequence ID" value="MBW0482661.1"/>
    <property type="molecule type" value="Genomic_DNA"/>
</dbReference>
<name>A0A9Q3CHB7_9BASI</name>
<comment type="caution">
    <text evidence="2">The sequence shown here is derived from an EMBL/GenBank/DDBJ whole genome shotgun (WGS) entry which is preliminary data.</text>
</comment>